<feature type="region of interest" description="Disordered" evidence="1">
    <location>
        <begin position="139"/>
        <end position="162"/>
    </location>
</feature>
<dbReference type="AlphaFoldDB" id="A0A6A6WAT2"/>
<dbReference type="GeneID" id="54484763"/>
<dbReference type="Proteomes" id="UP000799437">
    <property type="component" value="Unassembled WGS sequence"/>
</dbReference>
<evidence type="ECO:0000313" key="2">
    <source>
        <dbReference type="EMBL" id="KAF2759968.1"/>
    </source>
</evidence>
<feature type="compositionally biased region" description="Acidic residues" evidence="1">
    <location>
        <begin position="140"/>
        <end position="156"/>
    </location>
</feature>
<name>A0A6A6WAT2_9PEZI</name>
<proteinExistence type="predicted"/>
<accession>A0A6A6WAT2</accession>
<dbReference type="RefSeq" id="XP_033602419.1">
    <property type="nucleotide sequence ID" value="XM_033743709.1"/>
</dbReference>
<organism evidence="2 3">
    <name type="scientific">Pseudovirgaria hyperparasitica</name>
    <dbReference type="NCBI Taxonomy" id="470096"/>
    <lineage>
        <taxon>Eukaryota</taxon>
        <taxon>Fungi</taxon>
        <taxon>Dikarya</taxon>
        <taxon>Ascomycota</taxon>
        <taxon>Pezizomycotina</taxon>
        <taxon>Dothideomycetes</taxon>
        <taxon>Dothideomycetes incertae sedis</taxon>
        <taxon>Acrospermales</taxon>
        <taxon>Acrospermaceae</taxon>
        <taxon>Pseudovirgaria</taxon>
    </lineage>
</organism>
<keyword evidence="3" id="KW-1185">Reference proteome</keyword>
<evidence type="ECO:0000313" key="3">
    <source>
        <dbReference type="Proteomes" id="UP000799437"/>
    </source>
</evidence>
<dbReference type="OrthoDB" id="46529at2759"/>
<gene>
    <name evidence="2" type="ORF">EJ05DRAFT_474996</name>
</gene>
<evidence type="ECO:0000256" key="1">
    <source>
        <dbReference type="SAM" id="MobiDB-lite"/>
    </source>
</evidence>
<dbReference type="EMBL" id="ML996569">
    <property type="protein sequence ID" value="KAF2759968.1"/>
    <property type="molecule type" value="Genomic_DNA"/>
</dbReference>
<sequence length="267" mass="29113">MSVCVACKKHLVLDIDFSDDDEDTSMGGSSSAQPTKQVPDDVHLSCGCHFHWDCLLESYTIDSCPACNTALIRPTPNGGQQILCTLSNEGGVQENLDILPLLMEEAYLKAYPEETKARAFLEFCRAGDLTAIVEMIQDSAESEGDDEEMDEGEGEGEGQHGSTVDWLRYQDPIGDMQSGLHAAVAAGSREVVWLLLLMASTLDLQAFPPQVFQEAEVLGIMRPTDSEMEGKVDIRTLRDASGRSAEDVARENGGLWAEWIGNGRLVL</sequence>
<protein>
    <submittedName>
        <fullName evidence="2">Uncharacterized protein</fullName>
    </submittedName>
</protein>
<reference evidence="2" key="1">
    <citation type="journal article" date="2020" name="Stud. Mycol.">
        <title>101 Dothideomycetes genomes: a test case for predicting lifestyles and emergence of pathogens.</title>
        <authorList>
            <person name="Haridas S."/>
            <person name="Albert R."/>
            <person name="Binder M."/>
            <person name="Bloem J."/>
            <person name="Labutti K."/>
            <person name="Salamov A."/>
            <person name="Andreopoulos B."/>
            <person name="Baker S."/>
            <person name="Barry K."/>
            <person name="Bills G."/>
            <person name="Bluhm B."/>
            <person name="Cannon C."/>
            <person name="Castanera R."/>
            <person name="Culley D."/>
            <person name="Daum C."/>
            <person name="Ezra D."/>
            <person name="Gonzalez J."/>
            <person name="Henrissat B."/>
            <person name="Kuo A."/>
            <person name="Liang C."/>
            <person name="Lipzen A."/>
            <person name="Lutzoni F."/>
            <person name="Magnuson J."/>
            <person name="Mondo S."/>
            <person name="Nolan M."/>
            <person name="Ohm R."/>
            <person name="Pangilinan J."/>
            <person name="Park H.-J."/>
            <person name="Ramirez L."/>
            <person name="Alfaro M."/>
            <person name="Sun H."/>
            <person name="Tritt A."/>
            <person name="Yoshinaga Y."/>
            <person name="Zwiers L.-H."/>
            <person name="Turgeon B."/>
            <person name="Goodwin S."/>
            <person name="Spatafora J."/>
            <person name="Crous P."/>
            <person name="Grigoriev I."/>
        </authorList>
    </citation>
    <scope>NUCLEOTIDE SEQUENCE</scope>
    <source>
        <strain evidence="2">CBS 121739</strain>
    </source>
</reference>